<dbReference type="PANTHER" id="PTHR30055:SF187">
    <property type="entry name" value="TRANSCRIPTIONAL REGULATORY PROTEIN"/>
    <property type="match status" value="1"/>
</dbReference>
<proteinExistence type="predicted"/>
<feature type="domain" description="HTH tetR-type" evidence="3">
    <location>
        <begin position="11"/>
        <end position="71"/>
    </location>
</feature>
<dbReference type="EMBL" id="CM001368">
    <property type="protein sequence ID" value="EHJ47792.1"/>
    <property type="molecule type" value="Genomic_DNA"/>
</dbReference>
<dbReference type="InterPro" id="IPR036271">
    <property type="entry name" value="Tet_transcr_reg_TetR-rel_C_sf"/>
</dbReference>
<dbReference type="SUPFAM" id="SSF46689">
    <property type="entry name" value="Homeodomain-like"/>
    <property type="match status" value="1"/>
</dbReference>
<sequence length="215" mass="23744">MSPKQTRAATSGRRQDILRAALACFAELGFSRTTMADIRRRSKSSTGSVYHLFKSKEDLAAALYLEGITAYQAGWITALEARTDAREGLQAVVAYCLEWVAHNEDWARYLFGQRRTTLSPAAEEELRAANEKFLGRAARWFAAQVEAGQLRPLPPDITIALIAGPYLEFMRQILSGRTETPLNEAANLLAEAAWRALAARHESPPPTGREHGGDT</sequence>
<evidence type="ECO:0000313" key="5">
    <source>
        <dbReference type="Proteomes" id="UP000004662"/>
    </source>
</evidence>
<keyword evidence="1 2" id="KW-0238">DNA-binding</keyword>
<evidence type="ECO:0000313" key="4">
    <source>
        <dbReference type="EMBL" id="EHJ47792.1"/>
    </source>
</evidence>
<dbReference type="InterPro" id="IPR001647">
    <property type="entry name" value="HTH_TetR"/>
</dbReference>
<dbReference type="RefSeq" id="WP_009181184.1">
    <property type="nucleotide sequence ID" value="NZ_CM001368.1"/>
</dbReference>
<dbReference type="OrthoDB" id="9812484at2"/>
<dbReference type="Pfam" id="PF00440">
    <property type="entry name" value="TetR_N"/>
    <property type="match status" value="1"/>
</dbReference>
<organism evidence="4 5">
    <name type="scientific">Solidesulfovibrio carbinoliphilus subsp. oakridgensis</name>
    <dbReference type="NCBI Taxonomy" id="694327"/>
    <lineage>
        <taxon>Bacteria</taxon>
        <taxon>Pseudomonadati</taxon>
        <taxon>Thermodesulfobacteriota</taxon>
        <taxon>Desulfovibrionia</taxon>
        <taxon>Desulfovibrionales</taxon>
        <taxon>Desulfovibrionaceae</taxon>
        <taxon>Solidesulfovibrio</taxon>
    </lineage>
</organism>
<dbReference type="Proteomes" id="UP000004662">
    <property type="component" value="Chromosome"/>
</dbReference>
<dbReference type="STRING" id="694327.DFW101_1785"/>
<gene>
    <name evidence="4" type="ORF">DFW101_1785</name>
</gene>
<feature type="DNA-binding region" description="H-T-H motif" evidence="2">
    <location>
        <begin position="34"/>
        <end position="53"/>
    </location>
</feature>
<dbReference type="GO" id="GO:0000976">
    <property type="term" value="F:transcription cis-regulatory region binding"/>
    <property type="evidence" value="ECO:0007669"/>
    <property type="project" value="TreeGrafter"/>
</dbReference>
<dbReference type="AlphaFoldDB" id="G7Q970"/>
<accession>G7Q970</accession>
<dbReference type="GO" id="GO:0003700">
    <property type="term" value="F:DNA-binding transcription factor activity"/>
    <property type="evidence" value="ECO:0007669"/>
    <property type="project" value="TreeGrafter"/>
</dbReference>
<dbReference type="InterPro" id="IPR009057">
    <property type="entry name" value="Homeodomain-like_sf"/>
</dbReference>
<evidence type="ECO:0000256" key="2">
    <source>
        <dbReference type="PROSITE-ProRule" id="PRU00335"/>
    </source>
</evidence>
<reference evidence="5" key="1">
    <citation type="journal article" date="2015" name="Genome Announc.">
        <title>High-Quality Draft Genome Sequence of Desulfovibrio carbinoliphilus FW-101-2B, an Organic Acid-Oxidizing Sulfate-Reducing Bacterium Isolated from Uranium(VI)-Contaminated Groundwater.</title>
        <authorList>
            <person name="Ramsay B.D."/>
            <person name="Hwang C."/>
            <person name="Woo H.L."/>
            <person name="Carroll S.L."/>
            <person name="Lucas S."/>
            <person name="Han J."/>
            <person name="Lapidus A.L."/>
            <person name="Cheng J.F."/>
            <person name="Goodwin L.A."/>
            <person name="Pitluck S."/>
            <person name="Peters L."/>
            <person name="Chertkov O."/>
            <person name="Held B."/>
            <person name="Detter J.C."/>
            <person name="Han C.S."/>
            <person name="Tapia R."/>
            <person name="Land M.L."/>
            <person name="Hauser L.J."/>
            <person name="Kyrpides N.C."/>
            <person name="Ivanova N.N."/>
            <person name="Mikhailova N."/>
            <person name="Pagani I."/>
            <person name="Woyke T."/>
            <person name="Arkin A.P."/>
            <person name="Dehal P."/>
            <person name="Chivian D."/>
            <person name="Criddle C.S."/>
            <person name="Wu W."/>
            <person name="Chakraborty R."/>
            <person name="Hazen T.C."/>
            <person name="Fields M.W."/>
        </authorList>
    </citation>
    <scope>NUCLEOTIDE SEQUENCE [LARGE SCALE GENOMIC DNA]</scope>
    <source>
        <strain evidence="5">FW-101-2B</strain>
    </source>
</reference>
<dbReference type="SUPFAM" id="SSF48498">
    <property type="entry name" value="Tetracyclin repressor-like, C-terminal domain"/>
    <property type="match status" value="1"/>
</dbReference>
<dbReference type="HOGENOM" id="CLU_069356_12_9_7"/>
<dbReference type="PANTHER" id="PTHR30055">
    <property type="entry name" value="HTH-TYPE TRANSCRIPTIONAL REGULATOR RUTR"/>
    <property type="match status" value="1"/>
</dbReference>
<keyword evidence="5" id="KW-1185">Reference proteome</keyword>
<dbReference type="Gene3D" id="1.10.357.10">
    <property type="entry name" value="Tetracycline Repressor, domain 2"/>
    <property type="match status" value="1"/>
</dbReference>
<protein>
    <submittedName>
        <fullName evidence="4">Regulatory protein TetR</fullName>
    </submittedName>
</protein>
<name>G7Q970_9BACT</name>
<dbReference type="InterPro" id="IPR050109">
    <property type="entry name" value="HTH-type_TetR-like_transc_reg"/>
</dbReference>
<dbReference type="PRINTS" id="PR00455">
    <property type="entry name" value="HTHTETR"/>
</dbReference>
<dbReference type="PROSITE" id="PS50977">
    <property type="entry name" value="HTH_TETR_2"/>
    <property type="match status" value="1"/>
</dbReference>
<dbReference type="eggNOG" id="COG1309">
    <property type="taxonomic scope" value="Bacteria"/>
</dbReference>
<evidence type="ECO:0000259" key="3">
    <source>
        <dbReference type="PROSITE" id="PS50977"/>
    </source>
</evidence>
<evidence type="ECO:0000256" key="1">
    <source>
        <dbReference type="ARBA" id="ARBA00023125"/>
    </source>
</evidence>